<dbReference type="EMBL" id="OZ020096">
    <property type="protein sequence ID" value="CAK9255473.1"/>
    <property type="molecule type" value="Genomic_DNA"/>
</dbReference>
<evidence type="ECO:0000313" key="3">
    <source>
        <dbReference type="Proteomes" id="UP001497444"/>
    </source>
</evidence>
<gene>
    <name evidence="2" type="ORF">CSSPJE1EN1_LOCUS951</name>
</gene>
<feature type="region of interest" description="Disordered" evidence="1">
    <location>
        <begin position="255"/>
        <end position="282"/>
    </location>
</feature>
<accession>A0ABP0VM27</accession>
<feature type="region of interest" description="Disordered" evidence="1">
    <location>
        <begin position="157"/>
        <end position="180"/>
    </location>
</feature>
<proteinExistence type="predicted"/>
<protein>
    <submittedName>
        <fullName evidence="2">Uncharacterized protein</fullName>
    </submittedName>
</protein>
<feature type="compositionally biased region" description="Polar residues" evidence="1">
    <location>
        <begin position="351"/>
        <end position="371"/>
    </location>
</feature>
<dbReference type="Proteomes" id="UP001497444">
    <property type="component" value="Chromosome 1"/>
</dbReference>
<dbReference type="PANTHER" id="PTHR36034">
    <property type="entry name" value="EXPRESSED PROTEIN"/>
    <property type="match status" value="1"/>
</dbReference>
<name>A0ABP0VM27_9BRYO</name>
<organism evidence="2 3">
    <name type="scientific">Sphagnum jensenii</name>
    <dbReference type="NCBI Taxonomy" id="128206"/>
    <lineage>
        <taxon>Eukaryota</taxon>
        <taxon>Viridiplantae</taxon>
        <taxon>Streptophyta</taxon>
        <taxon>Embryophyta</taxon>
        <taxon>Bryophyta</taxon>
        <taxon>Sphagnophytina</taxon>
        <taxon>Sphagnopsida</taxon>
        <taxon>Sphagnales</taxon>
        <taxon>Sphagnaceae</taxon>
        <taxon>Sphagnum</taxon>
    </lineage>
</organism>
<feature type="region of interest" description="Disordered" evidence="1">
    <location>
        <begin position="351"/>
        <end position="376"/>
    </location>
</feature>
<feature type="compositionally biased region" description="Low complexity" evidence="1">
    <location>
        <begin position="161"/>
        <end position="178"/>
    </location>
</feature>
<reference evidence="2 3" key="1">
    <citation type="submission" date="2024-02" db="EMBL/GenBank/DDBJ databases">
        <authorList>
            <consortium name="ELIXIR-Norway"/>
            <consortium name="Elixir Norway"/>
        </authorList>
    </citation>
    <scope>NUCLEOTIDE SEQUENCE [LARGE SCALE GENOMIC DNA]</scope>
</reference>
<evidence type="ECO:0000313" key="2">
    <source>
        <dbReference type="EMBL" id="CAK9255473.1"/>
    </source>
</evidence>
<keyword evidence="3" id="KW-1185">Reference proteome</keyword>
<evidence type="ECO:0000256" key="1">
    <source>
        <dbReference type="SAM" id="MobiDB-lite"/>
    </source>
</evidence>
<dbReference type="PANTHER" id="PTHR36034:SF2">
    <property type="entry name" value="EXPRESSED PROTEIN"/>
    <property type="match status" value="1"/>
</dbReference>
<sequence>MNFLSRSSQTNEVPPAAAAAAAAIEIADRDNRVSESSASSLPASAALVGLAGAENNSGAGEDARGFSGSSASMRTRMAIQDHSDLLPDEGSVLIPFKELPEGWYSAPDIASLAYLDRPFVFPGEQFHVVIHLSVHDSNSCDVITPFKVAAAIERRSHASGEASKQESSPPQESLESSSTQAAINVEKPEVAHSSNDKSSLKGKWFNTTHGGNLVATTEWLSPDRSEVQSEGHKRRSLMVLESFKKSHFHVKIRKEGKGRVPKGLGQQSEQLNPNGEEGSDGELESFGCQPVVMEHSEFEPATGGGIARAATACWSLENGDAVVVLRVSMPSDLLLPDAELEVLQFEPYETPSTCSVDEKPQQQGFPQSSGDPSEGLLQWLLPLDRPSSPPQPTLLPGPVPSALPVLSPSTSGRMSFSSTGTSTFFSFSHSRNSSLGSVPLPAPTVVQSLPPSTPMYGPEEWGHIPQDRKSQVGSEGLLSFRGAALEPQRFATHCGLPGSYLPGKRWTRKVAILQPVQLQSYVADCNTEDLICVLVENVLPPTGVTADVVIYIDSVSIVCQSAVAGGTPMPIPVACVEVGEHHTLPGLTLRAGEQHSFILRPINPTWKPVAAEDAKSTKLMNLASGTGHLRVRPTDDSSVEYEAGHYAVLVSCRCSHSEARLHFKHSLMWRPRPPRDLLLSVTLESCTSTEMPSEILPQLSTQVVKVQATNLTSQEMYLTLLAPSSLVASPLSVLSFPSSSLATPLASRGADHHQSMTVREVLALEEGDGKGSKQSGLPSFQRRLSLPPVQPMELVLGVKPTVLKERIFTAADAVADNTPVRTHLWLQSTVPLGRVPPHATTAVRCDLLPLTSGIITLDSLHIATNEHDALYIPENSLQIFCTTSIASGVA</sequence>